<reference evidence="9 10" key="1">
    <citation type="submission" date="2023-07" db="EMBL/GenBank/DDBJ databases">
        <title>Genomic Encyclopedia of Type Strains, Phase IV (KMG-IV): sequencing the most valuable type-strain genomes for metagenomic binning, comparative biology and taxonomic classification.</title>
        <authorList>
            <person name="Goeker M."/>
        </authorList>
    </citation>
    <scope>NUCLEOTIDE SEQUENCE [LARGE SCALE GENOMIC DNA]</scope>
    <source>
        <strain evidence="9 10">DSM 20694</strain>
    </source>
</reference>
<dbReference type="SUPFAM" id="SSF52540">
    <property type="entry name" value="P-loop containing nucleoside triphosphate hydrolases"/>
    <property type="match status" value="1"/>
</dbReference>
<dbReference type="Gene3D" id="3.40.50.300">
    <property type="entry name" value="P-loop containing nucleotide triphosphate hydrolases"/>
    <property type="match status" value="1"/>
</dbReference>
<dbReference type="EMBL" id="JAUSUF010000004">
    <property type="protein sequence ID" value="MDQ0149622.1"/>
    <property type="molecule type" value="Genomic_DNA"/>
</dbReference>
<evidence type="ECO:0000256" key="5">
    <source>
        <dbReference type="ARBA" id="ARBA00022989"/>
    </source>
</evidence>
<accession>A0ABT9UTI8</accession>
<evidence type="ECO:0000313" key="10">
    <source>
        <dbReference type="Proteomes" id="UP001228504"/>
    </source>
</evidence>
<keyword evidence="6 8" id="KW-0472">Membrane</keyword>
<feature type="coiled-coil region" evidence="7">
    <location>
        <begin position="327"/>
        <end position="357"/>
    </location>
</feature>
<comment type="subcellular location">
    <subcellularLocation>
        <location evidence="1">Cell membrane</location>
        <topology evidence="1">Multi-pass membrane protein</topology>
    </subcellularLocation>
</comment>
<evidence type="ECO:0000256" key="1">
    <source>
        <dbReference type="ARBA" id="ARBA00004651"/>
    </source>
</evidence>
<keyword evidence="7" id="KW-0175">Coiled coil</keyword>
<organism evidence="9 10">
    <name type="scientific">Eubacterium multiforme</name>
    <dbReference type="NCBI Taxonomy" id="83339"/>
    <lineage>
        <taxon>Bacteria</taxon>
        <taxon>Bacillati</taxon>
        <taxon>Bacillota</taxon>
        <taxon>Clostridia</taxon>
        <taxon>Eubacteriales</taxon>
        <taxon>Eubacteriaceae</taxon>
        <taxon>Eubacterium</taxon>
    </lineage>
</organism>
<dbReference type="InterPro" id="IPR027417">
    <property type="entry name" value="P-loop_NTPase"/>
</dbReference>
<feature type="coiled-coil region" evidence="7">
    <location>
        <begin position="712"/>
        <end position="740"/>
    </location>
</feature>
<dbReference type="Proteomes" id="UP001228504">
    <property type="component" value="Unassembled WGS sequence"/>
</dbReference>
<dbReference type="PANTHER" id="PTHR37937:SF1">
    <property type="entry name" value="CONJUGATIVE TRANSFER: DNA TRANSPORT"/>
    <property type="match status" value="1"/>
</dbReference>
<evidence type="ECO:0000313" key="9">
    <source>
        <dbReference type="EMBL" id="MDQ0149622.1"/>
    </source>
</evidence>
<proteinExistence type="inferred from homology"/>
<comment type="caution">
    <text evidence="9">The sequence shown here is derived from an EMBL/GenBank/DDBJ whole genome shotgun (WGS) entry which is preliminary data.</text>
</comment>
<name>A0ABT9UTI8_9FIRM</name>
<dbReference type="CDD" id="cd01127">
    <property type="entry name" value="TrwB_TraG_TraD_VirD4"/>
    <property type="match status" value="2"/>
</dbReference>
<gene>
    <name evidence="9" type="ORF">J2S18_001553</name>
</gene>
<evidence type="ECO:0000256" key="6">
    <source>
        <dbReference type="ARBA" id="ARBA00023136"/>
    </source>
</evidence>
<dbReference type="PANTHER" id="PTHR37937">
    <property type="entry name" value="CONJUGATIVE TRANSFER: DNA TRANSPORT"/>
    <property type="match status" value="1"/>
</dbReference>
<keyword evidence="5 8" id="KW-1133">Transmembrane helix</keyword>
<keyword evidence="4 8" id="KW-0812">Transmembrane</keyword>
<keyword evidence="10" id="KW-1185">Reference proteome</keyword>
<dbReference type="RefSeq" id="WP_307485311.1">
    <property type="nucleotide sequence ID" value="NZ_JAUSUF010000004.1"/>
</dbReference>
<feature type="transmembrane region" description="Helical" evidence="8">
    <location>
        <begin position="35"/>
        <end position="58"/>
    </location>
</feature>
<feature type="transmembrane region" description="Helical" evidence="8">
    <location>
        <begin position="78"/>
        <end position="101"/>
    </location>
</feature>
<dbReference type="Pfam" id="PF02534">
    <property type="entry name" value="T4SS-DNA_transf"/>
    <property type="match status" value="1"/>
</dbReference>
<evidence type="ECO:0000256" key="2">
    <source>
        <dbReference type="ARBA" id="ARBA00008806"/>
    </source>
</evidence>
<dbReference type="InterPro" id="IPR003688">
    <property type="entry name" value="TraG/VirD4"/>
</dbReference>
<comment type="similarity">
    <text evidence="2">Belongs to the VirD4/TraG family.</text>
</comment>
<evidence type="ECO:0000256" key="8">
    <source>
        <dbReference type="SAM" id="Phobius"/>
    </source>
</evidence>
<keyword evidence="3" id="KW-1003">Cell membrane</keyword>
<evidence type="ECO:0000256" key="7">
    <source>
        <dbReference type="SAM" id="Coils"/>
    </source>
</evidence>
<dbReference type="InterPro" id="IPR051539">
    <property type="entry name" value="T4SS-coupling_protein"/>
</dbReference>
<protein>
    <submittedName>
        <fullName evidence="9">Type IV secretion system protein VirD4</fullName>
    </submittedName>
</protein>
<sequence>MEFIKTILFKIKIYLSEDEANKEIKRAKILASNKFILSLSLIIFILGGLFINIMLYTIEFAFNRIKNKKLVFNFLKGIFSFSSEFWFIYLIVFIILLLIIVKLQFRLKTSFRSINEGQKGTSKFCTIKEVDEQYKSIPEVETDEETKKGGYEGKGGVVISRLGKKVYIDDSKSNNLVIGTTRSGKGELFLFPTIDAYSRAKEKASLVINDPKGELLGGSKETLEKRGYRIEVLNLINPEKSMSYNPLQLIINAYEKGDLGEAQKLCKTLTYAMYYKPNVKDPFWNESAMSLVNALILAVIDKVFKEINPLKDELNKREDFIKENTDEALLKKNKERIEEVKKELKEKEKNKEKITLYTVAQMLSTLGSVYDEKGNNELDKYFQSLDVNNIAKIQYATSNFAKGTARGSIFSVAMSELQKFTMEKIAKLTSKNSIDLLDVGFYNEKDNRPVAIFIILPDYDKSDYIISSMFIRQLYYVSAKNAEECSGECDRDIVYLIDEAGNVPPIEDLETLLTVGLGRRIFFTLVVQELSQIEAKYGKDASKTIISSCANKIYIITTDKDTAREISELLGDKTITTVSRSGEFMDTTKHHTESVDSQKLIDANKLMLFKEGETVVIRTLKRRNKKGDLIVPNPIHNYGETRMKYRYEYLGKYFDNTKRVKDIDIKCIHNDVKLEDLILFNLDNQVLYSDVDVKTPGEYLVKVKDKESKDGIKEYKVIVKDIEEVLKEKKDNKKENLKNNNTTNKIKIFEIREIFSPKEYKKIIIELKKSYSSKQYEKITYKSDFKELENIYNIKPRENLKNWLDIGIERIKEM</sequence>
<evidence type="ECO:0000256" key="4">
    <source>
        <dbReference type="ARBA" id="ARBA00022692"/>
    </source>
</evidence>
<evidence type="ECO:0000256" key="3">
    <source>
        <dbReference type="ARBA" id="ARBA00022475"/>
    </source>
</evidence>